<evidence type="ECO:0000256" key="5">
    <source>
        <dbReference type="ARBA" id="ARBA00022960"/>
    </source>
</evidence>
<evidence type="ECO:0000256" key="3">
    <source>
        <dbReference type="ARBA" id="ARBA00022618"/>
    </source>
</evidence>
<comment type="pathway">
    <text evidence="10">Cell wall biogenesis; peptidoglycan recycling.</text>
</comment>
<evidence type="ECO:0000256" key="7">
    <source>
        <dbReference type="ARBA" id="ARBA00023295"/>
    </source>
</evidence>
<dbReference type="Pfam" id="PF00933">
    <property type="entry name" value="Glyco_hydro_3"/>
    <property type="match status" value="1"/>
</dbReference>
<keyword evidence="13" id="KW-1185">Reference proteome</keyword>
<dbReference type="EMBL" id="CP039852">
    <property type="protein sequence ID" value="QCZ93837.1"/>
    <property type="molecule type" value="Genomic_DNA"/>
</dbReference>
<dbReference type="SUPFAM" id="SSF51445">
    <property type="entry name" value="(Trans)glycosidases"/>
    <property type="match status" value="1"/>
</dbReference>
<dbReference type="NCBIfam" id="NF003740">
    <property type="entry name" value="PRK05337.1"/>
    <property type="match status" value="1"/>
</dbReference>
<feature type="active site" description="Nucleophile" evidence="10">
    <location>
        <position position="247"/>
    </location>
</feature>
<evidence type="ECO:0000256" key="8">
    <source>
        <dbReference type="ARBA" id="ARBA00023306"/>
    </source>
</evidence>
<feature type="binding site" evidence="10">
    <location>
        <position position="134"/>
    </location>
    <ligand>
        <name>substrate</name>
    </ligand>
</feature>
<feature type="binding site" evidence="10">
    <location>
        <position position="70"/>
    </location>
    <ligand>
        <name>substrate</name>
    </ligand>
</feature>
<organism evidence="12 13">
    <name type="scientific">Salinimonas iocasae</name>
    <dbReference type="NCBI Taxonomy" id="2572577"/>
    <lineage>
        <taxon>Bacteria</taxon>
        <taxon>Pseudomonadati</taxon>
        <taxon>Pseudomonadota</taxon>
        <taxon>Gammaproteobacteria</taxon>
        <taxon>Alteromonadales</taxon>
        <taxon>Alteromonadaceae</taxon>
        <taxon>Alteromonas/Salinimonas group</taxon>
        <taxon>Salinimonas</taxon>
    </lineage>
</organism>
<dbReference type="HAMAP" id="MF_00364">
    <property type="entry name" value="NagZ"/>
    <property type="match status" value="1"/>
</dbReference>
<reference evidence="12 13" key="1">
    <citation type="submission" date="2019-04" db="EMBL/GenBank/DDBJ databases">
        <title>Salinimonas iocasae sp. nov., a halophilic bacterium isolated from the outer tube casing of tubeworms in Okinawa Trough.</title>
        <authorList>
            <person name="Zhang H."/>
            <person name="Wang H."/>
            <person name="Li C."/>
        </authorList>
    </citation>
    <scope>NUCLEOTIDE SEQUENCE [LARGE SCALE GENOMIC DNA]</scope>
    <source>
        <strain evidence="12 13">KX18D6</strain>
    </source>
</reference>
<feature type="binding site" evidence="10">
    <location>
        <begin position="164"/>
        <end position="165"/>
    </location>
    <ligand>
        <name>substrate</name>
    </ligand>
</feature>
<dbReference type="GO" id="GO:0009254">
    <property type="term" value="P:peptidoglycan turnover"/>
    <property type="evidence" value="ECO:0007669"/>
    <property type="project" value="UniProtKB-UniRule"/>
</dbReference>
<keyword evidence="2 10" id="KW-0963">Cytoplasm</keyword>
<proteinExistence type="inferred from homology"/>
<dbReference type="InterPro" id="IPR017853">
    <property type="entry name" value="GH"/>
</dbReference>
<dbReference type="InterPro" id="IPR050226">
    <property type="entry name" value="NagZ_Beta-hexosaminidase"/>
</dbReference>
<evidence type="ECO:0000313" key="13">
    <source>
        <dbReference type="Proteomes" id="UP000304912"/>
    </source>
</evidence>
<dbReference type="GO" id="GO:0071555">
    <property type="term" value="P:cell wall organization"/>
    <property type="evidence" value="ECO:0007669"/>
    <property type="project" value="UniProtKB-KW"/>
</dbReference>
<dbReference type="InterPro" id="IPR036962">
    <property type="entry name" value="Glyco_hydro_3_N_sf"/>
</dbReference>
<dbReference type="Proteomes" id="UP000304912">
    <property type="component" value="Chromosome"/>
</dbReference>
<evidence type="ECO:0000259" key="11">
    <source>
        <dbReference type="Pfam" id="PF00933"/>
    </source>
</evidence>
<evidence type="ECO:0000256" key="2">
    <source>
        <dbReference type="ARBA" id="ARBA00022490"/>
    </source>
</evidence>
<feature type="domain" description="Glycoside hydrolase family 3 N-terminal" evidence="11">
    <location>
        <begin position="12"/>
        <end position="290"/>
    </location>
</feature>
<evidence type="ECO:0000256" key="1">
    <source>
        <dbReference type="ARBA" id="ARBA00001231"/>
    </source>
</evidence>
<dbReference type="PANTHER" id="PTHR30480">
    <property type="entry name" value="BETA-HEXOSAMINIDASE-RELATED"/>
    <property type="match status" value="1"/>
</dbReference>
<feature type="site" description="Important for catalytic activity" evidence="10">
    <location>
        <position position="175"/>
    </location>
</feature>
<dbReference type="PANTHER" id="PTHR30480:SF13">
    <property type="entry name" value="BETA-HEXOSAMINIDASE"/>
    <property type="match status" value="1"/>
</dbReference>
<comment type="catalytic activity">
    <reaction evidence="1 10">
        <text>Hydrolysis of terminal non-reducing N-acetyl-D-hexosamine residues in N-acetyl-beta-D-hexosaminides.</text>
        <dbReference type="EC" id="3.2.1.52"/>
    </reaction>
</comment>
<dbReference type="GO" id="GO:0009252">
    <property type="term" value="P:peptidoglycan biosynthetic process"/>
    <property type="evidence" value="ECO:0007669"/>
    <property type="project" value="UniProtKB-KW"/>
</dbReference>
<feature type="active site" description="Proton donor/acceptor" evidence="10">
    <location>
        <position position="177"/>
    </location>
</feature>
<keyword evidence="9 10" id="KW-0961">Cell wall biogenesis/degradation</keyword>
<dbReference type="KEGG" id="salk:FBQ74_10215"/>
<keyword evidence="3 10" id="KW-0132">Cell division</keyword>
<dbReference type="InterPro" id="IPR022956">
    <property type="entry name" value="Beta_hexosaminidase_bac"/>
</dbReference>
<dbReference type="UniPathway" id="UPA00544"/>
<evidence type="ECO:0000256" key="9">
    <source>
        <dbReference type="ARBA" id="ARBA00023316"/>
    </source>
</evidence>
<dbReference type="AlphaFoldDB" id="A0A5B7YDN4"/>
<dbReference type="GO" id="GO:0004563">
    <property type="term" value="F:beta-N-acetylhexosaminidase activity"/>
    <property type="evidence" value="ECO:0007669"/>
    <property type="project" value="UniProtKB-UniRule"/>
</dbReference>
<name>A0A5B7YDN4_9ALTE</name>
<sequence>MGPLMLDCATYELSAEEWEILQHPLVGGVILFSRNYHDKLQVQALTQEIQRAAGRRLIIGVDHEGGRVQRFREQFTAIPAMGKIAQVASSDADQEALASACGHVLAWELKQVGIDLSFGPVLDVNRQSEVIGDRGFSDAPEEVIRLARPLIQAMQQQGMPATAKHFPGHGSVAPDSHVALPVDERDPDEINAVDMQPFRALIADIDAMMPAHVIYSQADDKPAGFSSFWLQTMLRQSLQFDGVIFSDDLSMHGASVAGNYTERAEAALTAGCDMVLACNNAAGAIHILDNLTGFDAPNSRLEAMLARRPAADANNHYQHAKKLLARYDQKL</sequence>
<evidence type="ECO:0000256" key="10">
    <source>
        <dbReference type="HAMAP-Rule" id="MF_00364"/>
    </source>
</evidence>
<evidence type="ECO:0000256" key="4">
    <source>
        <dbReference type="ARBA" id="ARBA00022801"/>
    </source>
</evidence>
<gene>
    <name evidence="10 12" type="primary">nagZ</name>
    <name evidence="12" type="ORF">FBQ74_10215</name>
</gene>
<accession>A0A5B7YDN4</accession>
<dbReference type="EC" id="3.2.1.52" evidence="10"/>
<dbReference type="InterPro" id="IPR001764">
    <property type="entry name" value="Glyco_hydro_3_N"/>
</dbReference>
<comment type="function">
    <text evidence="10">Plays a role in peptidoglycan recycling by cleaving the terminal beta-1,4-linked N-acetylglucosamine (GlcNAc) from peptide-linked peptidoglycan fragments, giving rise to free GlcNAc, anhydro-N-acetylmuramic acid and anhydro-N-acetylmuramic acid-linked peptides.</text>
</comment>
<keyword evidence="6 10" id="KW-0573">Peptidoglycan synthesis</keyword>
<dbReference type="OrthoDB" id="9786661at2"/>
<keyword evidence="5 10" id="KW-0133">Cell shape</keyword>
<dbReference type="Gene3D" id="3.20.20.300">
    <property type="entry name" value="Glycoside hydrolase, family 3, N-terminal domain"/>
    <property type="match status" value="1"/>
</dbReference>
<dbReference type="GO" id="GO:0051301">
    <property type="term" value="P:cell division"/>
    <property type="evidence" value="ECO:0007669"/>
    <property type="project" value="UniProtKB-KW"/>
</dbReference>
<dbReference type="GO" id="GO:0005975">
    <property type="term" value="P:carbohydrate metabolic process"/>
    <property type="evidence" value="ECO:0007669"/>
    <property type="project" value="InterPro"/>
</dbReference>
<dbReference type="GO" id="GO:0005737">
    <property type="term" value="C:cytoplasm"/>
    <property type="evidence" value="ECO:0007669"/>
    <property type="project" value="UniProtKB-SubCell"/>
</dbReference>
<protein>
    <recommendedName>
        <fullName evidence="10">Beta-hexosaminidase</fullName>
        <ecNumber evidence="10">3.2.1.52</ecNumber>
    </recommendedName>
    <alternativeName>
        <fullName evidence="10">Beta-N-acetylhexosaminidase</fullName>
    </alternativeName>
    <alternativeName>
        <fullName evidence="10">N-acetyl-beta-glucosaminidase</fullName>
    </alternativeName>
</protein>
<evidence type="ECO:0000313" key="12">
    <source>
        <dbReference type="EMBL" id="QCZ93837.1"/>
    </source>
</evidence>
<keyword evidence="8 10" id="KW-0131">Cell cycle</keyword>
<feature type="binding site" evidence="10">
    <location>
        <position position="62"/>
    </location>
    <ligand>
        <name>substrate</name>
    </ligand>
</feature>
<keyword evidence="4 10" id="KW-0378">Hydrolase</keyword>
<keyword evidence="7 10" id="KW-0326">Glycosidase</keyword>
<dbReference type="GO" id="GO:0008360">
    <property type="term" value="P:regulation of cell shape"/>
    <property type="evidence" value="ECO:0007669"/>
    <property type="project" value="UniProtKB-KW"/>
</dbReference>
<comment type="subcellular location">
    <subcellularLocation>
        <location evidence="10">Cytoplasm</location>
    </subcellularLocation>
</comment>
<dbReference type="RefSeq" id="WP_139756580.1">
    <property type="nucleotide sequence ID" value="NZ_CP039852.1"/>
</dbReference>
<comment type="similarity">
    <text evidence="10">Belongs to the glycosyl hydrolase 3 family. NagZ subfamily.</text>
</comment>
<evidence type="ECO:0000256" key="6">
    <source>
        <dbReference type="ARBA" id="ARBA00022984"/>
    </source>
</evidence>